<reference evidence="1 2" key="1">
    <citation type="journal article" date="2023" name="Nucleic Acids Res.">
        <title>The hologenome of Daphnia magna reveals possible DNA methylation and microbiome-mediated evolution of the host genome.</title>
        <authorList>
            <person name="Chaturvedi A."/>
            <person name="Li X."/>
            <person name="Dhandapani V."/>
            <person name="Marshall H."/>
            <person name="Kissane S."/>
            <person name="Cuenca-Cambronero M."/>
            <person name="Asole G."/>
            <person name="Calvet F."/>
            <person name="Ruiz-Romero M."/>
            <person name="Marangio P."/>
            <person name="Guigo R."/>
            <person name="Rago D."/>
            <person name="Mirbahai L."/>
            <person name="Eastwood N."/>
            <person name="Colbourne J.K."/>
            <person name="Zhou J."/>
            <person name="Mallon E."/>
            <person name="Orsini L."/>
        </authorList>
    </citation>
    <scope>NUCLEOTIDE SEQUENCE [LARGE SCALE GENOMIC DNA]</scope>
    <source>
        <strain evidence="1">LRV0_1</strain>
    </source>
</reference>
<comment type="caution">
    <text evidence="1">The sequence shown here is derived from an EMBL/GenBank/DDBJ whole genome shotgun (WGS) entry which is preliminary data.</text>
</comment>
<gene>
    <name evidence="1" type="ORF">OUZ56_011974</name>
</gene>
<dbReference type="Proteomes" id="UP001234178">
    <property type="component" value="Unassembled WGS sequence"/>
</dbReference>
<accession>A0ABQ9Z1N3</accession>
<sequence length="108" mass="12148">MNIECVLTTIKLLKTTMLKFLDDETITHCRPLVFAVLEGIDERFSHMMSNNKLKIAAISDPYFKLIWVEEDSVNVPISLLKGVVRKICSKCNKSGVTEEEGSIFGRGV</sequence>
<protein>
    <submittedName>
        <fullName evidence="1">Uncharacterized protein</fullName>
    </submittedName>
</protein>
<evidence type="ECO:0000313" key="1">
    <source>
        <dbReference type="EMBL" id="KAK4006816.1"/>
    </source>
</evidence>
<keyword evidence="2" id="KW-1185">Reference proteome</keyword>
<name>A0ABQ9Z1N3_9CRUS</name>
<proteinExistence type="predicted"/>
<evidence type="ECO:0000313" key="2">
    <source>
        <dbReference type="Proteomes" id="UP001234178"/>
    </source>
</evidence>
<dbReference type="EMBL" id="JAOYFB010000002">
    <property type="protein sequence ID" value="KAK4006816.1"/>
    <property type="molecule type" value="Genomic_DNA"/>
</dbReference>
<organism evidence="1 2">
    <name type="scientific">Daphnia magna</name>
    <dbReference type="NCBI Taxonomy" id="35525"/>
    <lineage>
        <taxon>Eukaryota</taxon>
        <taxon>Metazoa</taxon>
        <taxon>Ecdysozoa</taxon>
        <taxon>Arthropoda</taxon>
        <taxon>Crustacea</taxon>
        <taxon>Branchiopoda</taxon>
        <taxon>Diplostraca</taxon>
        <taxon>Cladocera</taxon>
        <taxon>Anomopoda</taxon>
        <taxon>Daphniidae</taxon>
        <taxon>Daphnia</taxon>
    </lineage>
</organism>